<comment type="caution">
    <text evidence="5">The sequence shown here is derived from an EMBL/GenBank/DDBJ whole genome shotgun (WGS) entry which is preliminary data.</text>
</comment>
<dbReference type="InterPro" id="IPR036388">
    <property type="entry name" value="WH-like_DNA-bd_sf"/>
</dbReference>
<evidence type="ECO:0000256" key="1">
    <source>
        <dbReference type="ARBA" id="ARBA00023015"/>
    </source>
</evidence>
<gene>
    <name evidence="5" type="ORF">C450_12445</name>
</gene>
<keyword evidence="1" id="KW-0805">Transcription regulation</keyword>
<dbReference type="Proteomes" id="UP000011625">
    <property type="component" value="Unassembled WGS sequence"/>
</dbReference>
<keyword evidence="2" id="KW-0804">Transcription</keyword>
<dbReference type="AlphaFoldDB" id="M0N3K1"/>
<sequence>MATIAEFSIPATEFALRETLERRPNMVFEVDRVVANATDSVVPYVTATQGEFEGLTSLLETDETVEEVELLADTEEECLYRMEWTQEARIVGYMVVEQGATVENATAKNGQWYLRVLFPERKGLQAVDEYARESGYSLNLTQIYGIDAREQARFELTDEQRDALVMAVENGYYQVPRDVSQEDLADELDISHQALSERLRRATENMAKNALRIEEDATAD</sequence>
<dbReference type="Gene3D" id="1.10.10.10">
    <property type="entry name" value="Winged helix-like DNA-binding domain superfamily/Winged helix DNA-binding domain"/>
    <property type="match status" value="1"/>
</dbReference>
<dbReference type="Pfam" id="PF15915">
    <property type="entry name" value="BAT"/>
    <property type="match status" value="1"/>
</dbReference>
<dbReference type="InterPro" id="IPR007050">
    <property type="entry name" value="HTH_bacterioopsin"/>
</dbReference>
<dbReference type="Pfam" id="PF04967">
    <property type="entry name" value="HTH_10"/>
    <property type="match status" value="1"/>
</dbReference>
<evidence type="ECO:0000256" key="2">
    <source>
        <dbReference type="ARBA" id="ARBA00023163"/>
    </source>
</evidence>
<dbReference type="SUPFAM" id="SSF88659">
    <property type="entry name" value="Sigma3 and sigma4 domains of RNA polymerase sigma factors"/>
    <property type="match status" value="1"/>
</dbReference>
<dbReference type="PANTHER" id="PTHR34236">
    <property type="entry name" value="DIMETHYL SULFOXIDE REDUCTASE TRANSCRIPTIONAL ACTIVATOR"/>
    <property type="match status" value="1"/>
</dbReference>
<proteinExistence type="predicted"/>
<dbReference type="InterPro" id="IPR013324">
    <property type="entry name" value="RNA_pol_sigma_r3/r4-like"/>
</dbReference>
<dbReference type="PANTHER" id="PTHR34236:SF1">
    <property type="entry name" value="DIMETHYL SULFOXIDE REDUCTASE TRANSCRIPTIONAL ACTIVATOR"/>
    <property type="match status" value="1"/>
</dbReference>
<accession>M0N3K1</accession>
<dbReference type="PATRIC" id="fig|1227456.3.peg.2516"/>
<dbReference type="OrthoDB" id="156233at2157"/>
<evidence type="ECO:0000313" key="5">
    <source>
        <dbReference type="EMBL" id="EMA51285.1"/>
    </source>
</evidence>
<dbReference type="EMBL" id="AOME01000068">
    <property type="protein sequence ID" value="EMA51285.1"/>
    <property type="molecule type" value="Genomic_DNA"/>
</dbReference>
<evidence type="ECO:0000259" key="3">
    <source>
        <dbReference type="Pfam" id="PF04967"/>
    </source>
</evidence>
<keyword evidence="6" id="KW-1185">Reference proteome</keyword>
<evidence type="ECO:0000259" key="4">
    <source>
        <dbReference type="Pfam" id="PF15915"/>
    </source>
</evidence>
<feature type="domain" description="Bacterioopsin transcriptional activator GAF and HTH associated" evidence="4">
    <location>
        <begin position="6"/>
        <end position="153"/>
    </location>
</feature>
<reference evidence="5 6" key="1">
    <citation type="journal article" date="2014" name="PLoS Genet.">
        <title>Phylogenetically driven sequencing of extremely halophilic archaea reveals strategies for static and dynamic osmo-response.</title>
        <authorList>
            <person name="Becker E.A."/>
            <person name="Seitzer P.M."/>
            <person name="Tritt A."/>
            <person name="Larsen D."/>
            <person name="Krusor M."/>
            <person name="Yao A.I."/>
            <person name="Wu D."/>
            <person name="Madern D."/>
            <person name="Eisen J.A."/>
            <person name="Darling A.E."/>
            <person name="Facciotti M.T."/>
        </authorList>
    </citation>
    <scope>NUCLEOTIDE SEQUENCE [LARGE SCALE GENOMIC DNA]</scope>
    <source>
        <strain evidence="5 6">DSM 8989</strain>
    </source>
</reference>
<name>M0N3K1_9EURY</name>
<dbReference type="InterPro" id="IPR031803">
    <property type="entry name" value="BAT_GAF/HTH-assoc"/>
</dbReference>
<protein>
    <submittedName>
        <fullName evidence="5">DNA binding domain-containing protein</fullName>
    </submittedName>
</protein>
<feature type="domain" description="HTH bat-type" evidence="3">
    <location>
        <begin position="156"/>
        <end position="206"/>
    </location>
</feature>
<evidence type="ECO:0000313" key="6">
    <source>
        <dbReference type="Proteomes" id="UP000011625"/>
    </source>
</evidence>
<organism evidence="5 6">
    <name type="scientific">Halococcus salifodinae DSM 8989</name>
    <dbReference type="NCBI Taxonomy" id="1227456"/>
    <lineage>
        <taxon>Archaea</taxon>
        <taxon>Methanobacteriati</taxon>
        <taxon>Methanobacteriota</taxon>
        <taxon>Stenosarchaea group</taxon>
        <taxon>Halobacteria</taxon>
        <taxon>Halobacteriales</taxon>
        <taxon>Halococcaceae</taxon>
        <taxon>Halococcus</taxon>
    </lineage>
</organism>